<dbReference type="SUPFAM" id="SSF57850">
    <property type="entry name" value="RING/U-box"/>
    <property type="match status" value="1"/>
</dbReference>
<dbReference type="InterPro" id="IPR001965">
    <property type="entry name" value="Znf_PHD"/>
</dbReference>
<organism evidence="8 9">
    <name type="scientific">Genlisea aurea</name>
    <dbReference type="NCBI Taxonomy" id="192259"/>
    <lineage>
        <taxon>Eukaryota</taxon>
        <taxon>Viridiplantae</taxon>
        <taxon>Streptophyta</taxon>
        <taxon>Embryophyta</taxon>
        <taxon>Tracheophyta</taxon>
        <taxon>Spermatophyta</taxon>
        <taxon>Magnoliopsida</taxon>
        <taxon>eudicotyledons</taxon>
        <taxon>Gunneridae</taxon>
        <taxon>Pentapetalae</taxon>
        <taxon>asterids</taxon>
        <taxon>lamiids</taxon>
        <taxon>Lamiales</taxon>
        <taxon>Lentibulariaceae</taxon>
        <taxon>Genlisea</taxon>
    </lineage>
</organism>
<feature type="domain" description="RING-type" evidence="7">
    <location>
        <begin position="69"/>
        <end position="111"/>
    </location>
</feature>
<dbReference type="InterPro" id="IPR011011">
    <property type="entry name" value="Znf_FYVE_PHD"/>
</dbReference>
<dbReference type="PROSITE" id="PS50089">
    <property type="entry name" value="ZF_RING_2"/>
    <property type="match status" value="1"/>
</dbReference>
<dbReference type="PROSITE" id="PS00518">
    <property type="entry name" value="ZF_RING_1"/>
    <property type="match status" value="1"/>
</dbReference>
<dbReference type="GO" id="GO:0008270">
    <property type="term" value="F:zinc ion binding"/>
    <property type="evidence" value="ECO:0007669"/>
    <property type="project" value="UniProtKB-KW"/>
</dbReference>
<proteinExistence type="predicted"/>
<dbReference type="EMBL" id="AUSU01003395">
    <property type="protein sequence ID" value="EPS66929.1"/>
    <property type="molecule type" value="Genomic_DNA"/>
</dbReference>
<comment type="caution">
    <text evidence="8">The sequence shown here is derived from an EMBL/GenBank/DDBJ whole genome shotgun (WGS) entry which is preliminary data.</text>
</comment>
<evidence type="ECO:0000313" key="9">
    <source>
        <dbReference type="Proteomes" id="UP000015453"/>
    </source>
</evidence>
<dbReference type="AlphaFoldDB" id="S8CIV9"/>
<dbReference type="SMART" id="SM00249">
    <property type="entry name" value="PHD"/>
    <property type="match status" value="1"/>
</dbReference>
<evidence type="ECO:0000256" key="2">
    <source>
        <dbReference type="ARBA" id="ARBA00022771"/>
    </source>
</evidence>
<dbReference type="PANTHER" id="PTHR47177">
    <property type="entry name" value="F18C1.6 PROTEIN"/>
    <property type="match status" value="1"/>
</dbReference>
<feature type="non-terminal residue" evidence="8">
    <location>
        <position position="228"/>
    </location>
</feature>
<dbReference type="OrthoDB" id="365379at2759"/>
<feature type="region of interest" description="Disordered" evidence="5">
    <location>
        <begin position="31"/>
        <end position="56"/>
    </location>
</feature>
<evidence type="ECO:0000313" key="8">
    <source>
        <dbReference type="EMBL" id="EPS66929.1"/>
    </source>
</evidence>
<dbReference type="SUPFAM" id="SSF57903">
    <property type="entry name" value="FYVE/PHD zinc finger"/>
    <property type="match status" value="1"/>
</dbReference>
<keyword evidence="1" id="KW-0479">Metal-binding</keyword>
<sequence length="228" mass="25014">ECTISEDERQQIIREAKEFCGNLRTGLRRKKKIKEEEAASPQRGLQNSNSKGKKKMVDSKTAVLVKQMCGICLSEEGKNTVSGILNSCSHYFCFSCINEWAKVESRCPVCKKRFSTIIKTVPGGGLTHVPERDQVYQPSEEEVRGFLDPYGNVVCIECLEGGDDGLMLLCDLCDSPSHTYCVGLGFEVPEGNWFCNGCSSLTPFPDNDSSSLIIGGSSSAASFDLDKL</sequence>
<dbReference type="Gene3D" id="3.30.40.10">
    <property type="entry name" value="Zinc/RING finger domain, C3HC4 (zinc finger)"/>
    <property type="match status" value="2"/>
</dbReference>
<evidence type="ECO:0000256" key="5">
    <source>
        <dbReference type="SAM" id="MobiDB-lite"/>
    </source>
</evidence>
<evidence type="ECO:0000256" key="1">
    <source>
        <dbReference type="ARBA" id="ARBA00022723"/>
    </source>
</evidence>
<gene>
    <name evidence="8" type="ORF">M569_07845</name>
</gene>
<keyword evidence="2 4" id="KW-0863">Zinc-finger</keyword>
<dbReference type="SMART" id="SM00184">
    <property type="entry name" value="RING"/>
    <property type="match status" value="1"/>
</dbReference>
<dbReference type="InterPro" id="IPR017907">
    <property type="entry name" value="Znf_RING_CS"/>
</dbReference>
<evidence type="ECO:0000259" key="6">
    <source>
        <dbReference type="PROSITE" id="PS50016"/>
    </source>
</evidence>
<dbReference type="Proteomes" id="UP000015453">
    <property type="component" value="Unassembled WGS sequence"/>
</dbReference>
<dbReference type="PROSITE" id="PS50016">
    <property type="entry name" value="ZF_PHD_2"/>
    <property type="match status" value="1"/>
</dbReference>
<evidence type="ECO:0008006" key="10">
    <source>
        <dbReference type="Google" id="ProtNLM"/>
    </source>
</evidence>
<accession>S8CIV9</accession>
<reference evidence="8 9" key="1">
    <citation type="journal article" date="2013" name="BMC Genomics">
        <title>The miniature genome of a carnivorous plant Genlisea aurea contains a low number of genes and short non-coding sequences.</title>
        <authorList>
            <person name="Leushkin E.V."/>
            <person name="Sutormin R.A."/>
            <person name="Nabieva E.R."/>
            <person name="Penin A.A."/>
            <person name="Kondrashov A.S."/>
            <person name="Logacheva M.D."/>
        </authorList>
    </citation>
    <scope>NUCLEOTIDE SEQUENCE [LARGE SCALE GENOMIC DNA]</scope>
</reference>
<dbReference type="PANTHER" id="PTHR47177:SF3">
    <property type="entry name" value="F18C1.6 PROTEIN"/>
    <property type="match status" value="1"/>
</dbReference>
<feature type="domain" description="PHD-type" evidence="6">
    <location>
        <begin position="152"/>
        <end position="201"/>
    </location>
</feature>
<dbReference type="InterPro" id="IPR019787">
    <property type="entry name" value="Znf_PHD-finger"/>
</dbReference>
<evidence type="ECO:0000256" key="3">
    <source>
        <dbReference type="ARBA" id="ARBA00022833"/>
    </source>
</evidence>
<dbReference type="Pfam" id="PF00628">
    <property type="entry name" value="PHD"/>
    <property type="match status" value="1"/>
</dbReference>
<evidence type="ECO:0000259" key="7">
    <source>
        <dbReference type="PROSITE" id="PS50089"/>
    </source>
</evidence>
<feature type="non-terminal residue" evidence="8">
    <location>
        <position position="1"/>
    </location>
</feature>
<protein>
    <recommendedName>
        <fullName evidence="10">PHD and RING finger domain-containing protein 1</fullName>
    </recommendedName>
</protein>
<dbReference type="Pfam" id="PF13639">
    <property type="entry name" value="zf-RING_2"/>
    <property type="match status" value="1"/>
</dbReference>
<evidence type="ECO:0000256" key="4">
    <source>
        <dbReference type="PROSITE-ProRule" id="PRU00175"/>
    </source>
</evidence>
<dbReference type="InterPro" id="IPR013083">
    <property type="entry name" value="Znf_RING/FYVE/PHD"/>
</dbReference>
<keyword evidence="3" id="KW-0862">Zinc</keyword>
<name>S8CIV9_9LAMI</name>
<keyword evidence="9" id="KW-1185">Reference proteome</keyword>
<dbReference type="InterPro" id="IPR001841">
    <property type="entry name" value="Znf_RING"/>
</dbReference>